<comment type="caution">
    <text evidence="8">The sequence shown here is derived from an EMBL/GenBank/DDBJ whole genome shotgun (WGS) entry which is preliminary data.</text>
</comment>
<evidence type="ECO:0000259" key="7">
    <source>
        <dbReference type="PROSITE" id="PS51032"/>
    </source>
</evidence>
<organism evidence="8 9">
    <name type="scientific">Vanilla planifolia</name>
    <name type="common">Vanilla</name>
    <dbReference type="NCBI Taxonomy" id="51239"/>
    <lineage>
        <taxon>Eukaryota</taxon>
        <taxon>Viridiplantae</taxon>
        <taxon>Streptophyta</taxon>
        <taxon>Embryophyta</taxon>
        <taxon>Tracheophyta</taxon>
        <taxon>Spermatophyta</taxon>
        <taxon>Magnoliopsida</taxon>
        <taxon>Liliopsida</taxon>
        <taxon>Asparagales</taxon>
        <taxon>Orchidaceae</taxon>
        <taxon>Vanilloideae</taxon>
        <taxon>Vanilleae</taxon>
        <taxon>Vanilla</taxon>
    </lineage>
</organism>
<dbReference type="PROSITE" id="PS51032">
    <property type="entry name" value="AP2_ERF"/>
    <property type="match status" value="1"/>
</dbReference>
<keyword evidence="3" id="KW-0238">DNA-binding</keyword>
<proteinExistence type="predicted"/>
<dbReference type="InterPro" id="IPR001471">
    <property type="entry name" value="AP2/ERF_dom"/>
</dbReference>
<dbReference type="Pfam" id="PF00847">
    <property type="entry name" value="AP2"/>
    <property type="match status" value="1"/>
</dbReference>
<dbReference type="InterPro" id="IPR050913">
    <property type="entry name" value="AP2/ERF_ERF"/>
</dbReference>
<sequence length="262" mass="29552">MGKKGKKMEDEDAHKVFDDNPYKTLRILLDDPDATDSSSDEEDDAFPTFKHKSRIFREISLCKHLPEKPSTHHKTKRRKCTNHQGRSPPRSAANKVRVKGVRQRRWGKWAAEIRDPIRHTRKWLGTYNTSEEAAEAYRQAYRLLQAEKLALQASSSSSNFSSVTHCDESFSLPSPSSVLDAPAPDIEKPQLSRVPAADDFEDLFKEHDLLFPPELDILAGDTGADDFLVGSLDQNFVGLDDLPLWTGDPIGGLSFKDLDFPF</sequence>
<accession>A0A835Q4K1</accession>
<dbReference type="SMART" id="SM00380">
    <property type="entry name" value="AP2"/>
    <property type="match status" value="1"/>
</dbReference>
<dbReference type="GO" id="GO:0003677">
    <property type="term" value="F:DNA binding"/>
    <property type="evidence" value="ECO:0007669"/>
    <property type="project" value="UniProtKB-KW"/>
</dbReference>
<dbReference type="SUPFAM" id="SSF54171">
    <property type="entry name" value="DNA-binding domain"/>
    <property type="match status" value="1"/>
</dbReference>
<dbReference type="PANTHER" id="PTHR31194:SF202">
    <property type="entry name" value="ETHYLENE-RESPONSIVE TRANSCRIPTION FACTOR ERF070"/>
    <property type="match status" value="1"/>
</dbReference>
<evidence type="ECO:0000313" key="9">
    <source>
        <dbReference type="Proteomes" id="UP000639772"/>
    </source>
</evidence>
<dbReference type="InterPro" id="IPR016177">
    <property type="entry name" value="DNA-bd_dom_sf"/>
</dbReference>
<evidence type="ECO:0000256" key="3">
    <source>
        <dbReference type="ARBA" id="ARBA00023125"/>
    </source>
</evidence>
<evidence type="ECO:0000256" key="2">
    <source>
        <dbReference type="ARBA" id="ARBA00023015"/>
    </source>
</evidence>
<keyword evidence="4" id="KW-0804">Transcription</keyword>
<name>A0A835Q4K1_VANPL</name>
<dbReference type="Proteomes" id="UP000639772">
    <property type="component" value="Chromosome 10"/>
</dbReference>
<comment type="subcellular location">
    <subcellularLocation>
        <location evidence="1">Nucleus</location>
    </subcellularLocation>
</comment>
<protein>
    <recommendedName>
        <fullName evidence="7">AP2/ERF domain-containing protein</fullName>
    </recommendedName>
</protein>
<dbReference type="CDD" id="cd00018">
    <property type="entry name" value="AP2"/>
    <property type="match status" value="1"/>
</dbReference>
<evidence type="ECO:0000256" key="6">
    <source>
        <dbReference type="SAM" id="MobiDB-lite"/>
    </source>
</evidence>
<evidence type="ECO:0000256" key="5">
    <source>
        <dbReference type="ARBA" id="ARBA00023242"/>
    </source>
</evidence>
<evidence type="ECO:0000313" key="8">
    <source>
        <dbReference type="EMBL" id="KAG0465544.1"/>
    </source>
</evidence>
<feature type="region of interest" description="Disordered" evidence="6">
    <location>
        <begin position="28"/>
        <end position="47"/>
    </location>
</feature>
<dbReference type="OrthoDB" id="787010at2759"/>
<dbReference type="GO" id="GO:0003700">
    <property type="term" value="F:DNA-binding transcription factor activity"/>
    <property type="evidence" value="ECO:0007669"/>
    <property type="project" value="InterPro"/>
</dbReference>
<dbReference type="Gene3D" id="3.30.730.10">
    <property type="entry name" value="AP2/ERF domain"/>
    <property type="match status" value="1"/>
</dbReference>
<gene>
    <name evidence="8" type="ORF">HPP92_019708</name>
</gene>
<dbReference type="AlphaFoldDB" id="A0A835Q4K1"/>
<feature type="compositionally biased region" description="Acidic residues" evidence="6">
    <location>
        <begin position="30"/>
        <end position="45"/>
    </location>
</feature>
<keyword evidence="2" id="KW-0805">Transcription regulation</keyword>
<feature type="compositionally biased region" description="Basic residues" evidence="6">
    <location>
        <begin position="71"/>
        <end position="81"/>
    </location>
</feature>
<keyword evidence="5" id="KW-0539">Nucleus</keyword>
<feature type="region of interest" description="Disordered" evidence="6">
    <location>
        <begin position="64"/>
        <end position="98"/>
    </location>
</feature>
<evidence type="ECO:0000256" key="4">
    <source>
        <dbReference type="ARBA" id="ARBA00023163"/>
    </source>
</evidence>
<dbReference type="PANTHER" id="PTHR31194">
    <property type="entry name" value="SHN SHINE , DNA BINDING / TRANSCRIPTION FACTOR"/>
    <property type="match status" value="1"/>
</dbReference>
<reference evidence="8 9" key="1">
    <citation type="journal article" date="2020" name="Nat. Food">
        <title>A phased Vanilla planifolia genome enables genetic improvement of flavour and production.</title>
        <authorList>
            <person name="Hasing T."/>
            <person name="Tang H."/>
            <person name="Brym M."/>
            <person name="Khazi F."/>
            <person name="Huang T."/>
            <person name="Chambers A.H."/>
        </authorList>
    </citation>
    <scope>NUCLEOTIDE SEQUENCE [LARGE SCALE GENOMIC DNA]</scope>
    <source>
        <tissue evidence="8">Leaf</tissue>
    </source>
</reference>
<dbReference type="EMBL" id="JADCNM010000010">
    <property type="protein sequence ID" value="KAG0465544.1"/>
    <property type="molecule type" value="Genomic_DNA"/>
</dbReference>
<dbReference type="PRINTS" id="PR00367">
    <property type="entry name" value="ETHRSPELEMNT"/>
</dbReference>
<dbReference type="InterPro" id="IPR036955">
    <property type="entry name" value="AP2/ERF_dom_sf"/>
</dbReference>
<dbReference type="GO" id="GO:0005634">
    <property type="term" value="C:nucleus"/>
    <property type="evidence" value="ECO:0007669"/>
    <property type="project" value="UniProtKB-SubCell"/>
</dbReference>
<feature type="domain" description="AP2/ERF" evidence="7">
    <location>
        <begin position="97"/>
        <end position="161"/>
    </location>
</feature>
<evidence type="ECO:0000256" key="1">
    <source>
        <dbReference type="ARBA" id="ARBA00004123"/>
    </source>
</evidence>